<gene>
    <name evidence="1" type="ORF">HHI36_020742</name>
</gene>
<proteinExistence type="predicted"/>
<dbReference type="EMBL" id="JABFTP020000083">
    <property type="protein sequence ID" value="KAL3276011.1"/>
    <property type="molecule type" value="Genomic_DNA"/>
</dbReference>
<comment type="caution">
    <text evidence="1">The sequence shown here is derived from an EMBL/GenBank/DDBJ whole genome shotgun (WGS) entry which is preliminary data.</text>
</comment>
<protein>
    <submittedName>
        <fullName evidence="1">Uncharacterized protein</fullName>
    </submittedName>
</protein>
<organism evidence="1 2">
    <name type="scientific">Cryptolaemus montrouzieri</name>
    <dbReference type="NCBI Taxonomy" id="559131"/>
    <lineage>
        <taxon>Eukaryota</taxon>
        <taxon>Metazoa</taxon>
        <taxon>Ecdysozoa</taxon>
        <taxon>Arthropoda</taxon>
        <taxon>Hexapoda</taxon>
        <taxon>Insecta</taxon>
        <taxon>Pterygota</taxon>
        <taxon>Neoptera</taxon>
        <taxon>Endopterygota</taxon>
        <taxon>Coleoptera</taxon>
        <taxon>Polyphaga</taxon>
        <taxon>Cucujiformia</taxon>
        <taxon>Coccinelloidea</taxon>
        <taxon>Coccinellidae</taxon>
        <taxon>Scymninae</taxon>
        <taxon>Scymnini</taxon>
        <taxon>Cryptolaemus</taxon>
    </lineage>
</organism>
<name>A0ABD2NCS4_9CUCU</name>
<evidence type="ECO:0000313" key="1">
    <source>
        <dbReference type="EMBL" id="KAL3276011.1"/>
    </source>
</evidence>
<dbReference type="AlphaFoldDB" id="A0ABD2NCS4"/>
<accession>A0ABD2NCS4</accession>
<evidence type="ECO:0000313" key="2">
    <source>
        <dbReference type="Proteomes" id="UP001516400"/>
    </source>
</evidence>
<dbReference type="Proteomes" id="UP001516400">
    <property type="component" value="Unassembled WGS sequence"/>
</dbReference>
<keyword evidence="2" id="KW-1185">Reference proteome</keyword>
<sequence>MELLKIETEQPEDVEVTNKTFVSQINGQINGTDVIEFINIKTEQPEECIKFEENETFMNQLKDEGKLWDQETIQSGSTTVKIETVSSETLEELSKEENKCFVDEFNYFKREDISENKLDGSVNLEKADCTNGKLHNDFLHRKGISDHMKRKNHNVHLGVNKHKYGFNERLSTLNKHSL</sequence>
<reference evidence="1 2" key="1">
    <citation type="journal article" date="2021" name="BMC Biol.">
        <title>Horizontally acquired antibacterial genes associated with adaptive radiation of ladybird beetles.</title>
        <authorList>
            <person name="Li H.S."/>
            <person name="Tang X.F."/>
            <person name="Huang Y.H."/>
            <person name="Xu Z.Y."/>
            <person name="Chen M.L."/>
            <person name="Du X.Y."/>
            <person name="Qiu B.Y."/>
            <person name="Chen P.T."/>
            <person name="Zhang W."/>
            <person name="Slipinski A."/>
            <person name="Escalona H.E."/>
            <person name="Waterhouse R.M."/>
            <person name="Zwick A."/>
            <person name="Pang H."/>
        </authorList>
    </citation>
    <scope>NUCLEOTIDE SEQUENCE [LARGE SCALE GENOMIC DNA]</scope>
    <source>
        <strain evidence="1">SYSU2018</strain>
    </source>
</reference>